<feature type="domain" description="MurNAc-LAA" evidence="6">
    <location>
        <begin position="187"/>
        <end position="347"/>
    </location>
</feature>
<evidence type="ECO:0000313" key="8">
    <source>
        <dbReference type="Proteomes" id="UP000255423"/>
    </source>
</evidence>
<dbReference type="InterPro" id="IPR036582">
    <property type="entry name" value="Mao_N_sf"/>
</dbReference>
<dbReference type="RefSeq" id="WP_258284984.1">
    <property type="nucleotide sequence ID" value="NZ_UHJL01000001.1"/>
</dbReference>
<keyword evidence="5" id="KW-0812">Transmembrane</keyword>
<feature type="compositionally biased region" description="Low complexity" evidence="4">
    <location>
        <begin position="93"/>
        <end position="113"/>
    </location>
</feature>
<evidence type="ECO:0000313" key="7">
    <source>
        <dbReference type="EMBL" id="SUQ18963.1"/>
    </source>
</evidence>
<keyword evidence="5" id="KW-0472">Membrane</keyword>
<evidence type="ECO:0000256" key="4">
    <source>
        <dbReference type="SAM" id="MobiDB-lite"/>
    </source>
</evidence>
<feature type="region of interest" description="Disordered" evidence="4">
    <location>
        <begin position="84"/>
        <end position="117"/>
    </location>
</feature>
<evidence type="ECO:0000256" key="2">
    <source>
        <dbReference type="ARBA" id="ARBA00011901"/>
    </source>
</evidence>
<dbReference type="FunFam" id="3.40.630.40:FF:000005">
    <property type="entry name" value="N-acetylmuramoyl-L-alanine amidase (AmiA)"/>
    <property type="match status" value="1"/>
</dbReference>
<dbReference type="PANTHER" id="PTHR30404:SF0">
    <property type="entry name" value="N-ACETYLMURAMOYL-L-ALANINE AMIDASE AMIC"/>
    <property type="match status" value="1"/>
</dbReference>
<dbReference type="SUPFAM" id="SSF53187">
    <property type="entry name" value="Zn-dependent exopeptidases"/>
    <property type="match status" value="1"/>
</dbReference>
<dbReference type="EMBL" id="UHJL01000001">
    <property type="protein sequence ID" value="SUQ18963.1"/>
    <property type="molecule type" value="Genomic_DNA"/>
</dbReference>
<gene>
    <name evidence="7" type="ORF">SAMN05661053_0187</name>
</gene>
<dbReference type="AlphaFoldDB" id="A0A380RTR6"/>
<keyword evidence="3" id="KW-0378">Hydrolase</keyword>
<evidence type="ECO:0000259" key="6">
    <source>
        <dbReference type="SMART" id="SM00646"/>
    </source>
</evidence>
<dbReference type="Proteomes" id="UP000255423">
    <property type="component" value="Unassembled WGS sequence"/>
</dbReference>
<dbReference type="Gene3D" id="3.40.630.40">
    <property type="entry name" value="Zn-dependent exopeptidases"/>
    <property type="match status" value="1"/>
</dbReference>
<accession>A0A380RTR6</accession>
<protein>
    <recommendedName>
        <fullName evidence="2">N-acetylmuramoyl-L-alanine amidase</fullName>
        <ecNumber evidence="2">3.5.1.28</ecNumber>
    </recommendedName>
</protein>
<dbReference type="GO" id="GO:0030288">
    <property type="term" value="C:outer membrane-bounded periplasmic space"/>
    <property type="evidence" value="ECO:0007669"/>
    <property type="project" value="TreeGrafter"/>
</dbReference>
<dbReference type="EC" id="3.5.1.28" evidence="2"/>
<evidence type="ECO:0000256" key="1">
    <source>
        <dbReference type="ARBA" id="ARBA00001561"/>
    </source>
</evidence>
<dbReference type="Pfam" id="PF01520">
    <property type="entry name" value="Amidase_3"/>
    <property type="match status" value="1"/>
</dbReference>
<dbReference type="PANTHER" id="PTHR30404">
    <property type="entry name" value="N-ACETYLMURAMOYL-L-ALANINE AMIDASE"/>
    <property type="match status" value="1"/>
</dbReference>
<comment type="catalytic activity">
    <reaction evidence="1">
        <text>Hydrolyzes the link between N-acetylmuramoyl residues and L-amino acid residues in certain cell-wall glycopeptides.</text>
        <dbReference type="EC" id="3.5.1.28"/>
    </reaction>
</comment>
<keyword evidence="5" id="KW-1133">Transmembrane helix</keyword>
<dbReference type="InterPro" id="IPR002508">
    <property type="entry name" value="MurNAc-LAA_cat"/>
</dbReference>
<proteinExistence type="predicted"/>
<dbReference type="SMART" id="SM00646">
    <property type="entry name" value="Ami_3"/>
    <property type="match status" value="1"/>
</dbReference>
<sequence>MESVAREIKGSFHWYPVQKTFSIVSAKDTLKFAVGIPYMTRNGRTIDLSAAPELDNGHLWIAENDAKKISNKVAAVPITKTETAQAKAKETAPAKPAAKPAEQKPAQPVVVKPKAPKQEIAGTREVRTIVIDPGHGGKDPGASGKKSQEKDIVLAVAKLLRKNLADEGFNVKLTRSKDVFIELRQRAMLANQWDGDLFISLHCNAIDASEERKKIIQGYQFYVLRAPESEEDKAIARRENAVATLYGEKNAKDELSPLEWFKLEARLEQYKQTSYLFTEKLLDSFDGGKIKKMNTGVGGAGFMVLVGAMMPAVLIELGFISNEEDEAYMMTKAGQQDLADRIAQAVSKYKDAVHTYRETLGR</sequence>
<dbReference type="CDD" id="cd02696">
    <property type="entry name" value="MurNAc-LAA"/>
    <property type="match status" value="1"/>
</dbReference>
<feature type="transmembrane region" description="Helical" evidence="5">
    <location>
        <begin position="299"/>
        <end position="320"/>
    </location>
</feature>
<reference evidence="7 8" key="1">
    <citation type="submission" date="2017-08" db="EMBL/GenBank/DDBJ databases">
        <authorList>
            <person name="de Groot N.N."/>
        </authorList>
    </citation>
    <scope>NUCLEOTIDE SEQUENCE [LARGE SCALE GENOMIC DNA]</scope>
    <source>
        <strain evidence="7 8">HM2</strain>
    </source>
</reference>
<evidence type="ECO:0000256" key="5">
    <source>
        <dbReference type="SAM" id="Phobius"/>
    </source>
</evidence>
<dbReference type="InterPro" id="IPR050695">
    <property type="entry name" value="N-acetylmuramoyl_amidase_3"/>
</dbReference>
<evidence type="ECO:0000256" key="3">
    <source>
        <dbReference type="ARBA" id="ARBA00022801"/>
    </source>
</evidence>
<dbReference type="SUPFAM" id="SSF55383">
    <property type="entry name" value="Copper amine oxidase, domain N"/>
    <property type="match status" value="1"/>
</dbReference>
<dbReference type="GO" id="GO:0008745">
    <property type="term" value="F:N-acetylmuramoyl-L-alanine amidase activity"/>
    <property type="evidence" value="ECO:0007669"/>
    <property type="project" value="UniProtKB-EC"/>
</dbReference>
<name>A0A380RTR6_FIBSU</name>
<organism evidence="7 8">
    <name type="scientific">Fibrobacter succinogenes</name>
    <name type="common">Bacteroides succinogenes</name>
    <dbReference type="NCBI Taxonomy" id="833"/>
    <lineage>
        <taxon>Bacteria</taxon>
        <taxon>Pseudomonadati</taxon>
        <taxon>Fibrobacterota</taxon>
        <taxon>Fibrobacteria</taxon>
        <taxon>Fibrobacterales</taxon>
        <taxon>Fibrobacteraceae</taxon>
        <taxon>Fibrobacter</taxon>
    </lineage>
</organism>
<dbReference type="GO" id="GO:0009253">
    <property type="term" value="P:peptidoglycan catabolic process"/>
    <property type="evidence" value="ECO:0007669"/>
    <property type="project" value="InterPro"/>
</dbReference>